<dbReference type="GO" id="GO:0043235">
    <property type="term" value="C:receptor complex"/>
    <property type="evidence" value="ECO:0007669"/>
    <property type="project" value="TreeGrafter"/>
</dbReference>
<gene>
    <name evidence="17" type="ORF">NBR_LOCUS17189</name>
</gene>
<reference evidence="19" key="1">
    <citation type="submission" date="2017-02" db="UniProtKB">
        <authorList>
            <consortium name="WormBaseParasite"/>
        </authorList>
    </citation>
    <scope>IDENTIFICATION</scope>
</reference>
<evidence type="ECO:0000256" key="15">
    <source>
        <dbReference type="SAM" id="SignalP"/>
    </source>
</evidence>
<dbReference type="EC" id="2.7.11.30" evidence="3"/>
<keyword evidence="11" id="KW-1133">Transmembrane helix</keyword>
<dbReference type="PANTHER" id="PTHR23255:SF100">
    <property type="entry name" value="RECEPTOR PROTEIN SERINE_THREONINE KINASE"/>
    <property type="match status" value="1"/>
</dbReference>
<keyword evidence="7 15" id="KW-0732">Signal</keyword>
<reference evidence="17 18" key="2">
    <citation type="submission" date="2018-11" db="EMBL/GenBank/DDBJ databases">
        <authorList>
            <consortium name="Pathogen Informatics"/>
        </authorList>
    </citation>
    <scope>NUCLEOTIDE SEQUENCE [LARGE SCALE GENOMIC DNA]</scope>
</reference>
<evidence type="ECO:0000256" key="13">
    <source>
        <dbReference type="ARBA" id="ARBA00023170"/>
    </source>
</evidence>
<dbReference type="InterPro" id="IPR011009">
    <property type="entry name" value="Kinase-like_dom_sf"/>
</dbReference>
<evidence type="ECO:0000256" key="12">
    <source>
        <dbReference type="ARBA" id="ARBA00023136"/>
    </source>
</evidence>
<evidence type="ECO:0000256" key="5">
    <source>
        <dbReference type="ARBA" id="ARBA00022679"/>
    </source>
</evidence>
<feature type="chain" id="PRO_5043125861" description="receptor protein serine/threonine kinase" evidence="15">
    <location>
        <begin position="20"/>
        <end position="477"/>
    </location>
</feature>
<evidence type="ECO:0000256" key="3">
    <source>
        <dbReference type="ARBA" id="ARBA00012401"/>
    </source>
</evidence>
<feature type="binding site" evidence="14">
    <location>
        <position position="212"/>
    </location>
    <ligand>
        <name>ATP</name>
        <dbReference type="ChEBI" id="CHEBI:30616"/>
    </ligand>
</feature>
<dbReference type="GO" id="GO:0005024">
    <property type="term" value="F:transforming growth factor beta receptor activity"/>
    <property type="evidence" value="ECO:0007669"/>
    <property type="project" value="TreeGrafter"/>
</dbReference>
<evidence type="ECO:0000313" key="19">
    <source>
        <dbReference type="WBParaSite" id="NBR_0001718801-mRNA-1"/>
    </source>
</evidence>
<feature type="domain" description="Protein kinase" evidence="16">
    <location>
        <begin position="185"/>
        <end position="477"/>
    </location>
</feature>
<name>A0A0N4YJN4_NIPBR</name>
<dbReference type="CDD" id="cd23533">
    <property type="entry name" value="TFP_LU_ECD_BMPR2_like"/>
    <property type="match status" value="1"/>
</dbReference>
<dbReference type="Pfam" id="PF00069">
    <property type="entry name" value="Pkinase"/>
    <property type="match status" value="1"/>
</dbReference>
<dbReference type="Proteomes" id="UP000271162">
    <property type="component" value="Unassembled WGS sequence"/>
</dbReference>
<evidence type="ECO:0000256" key="11">
    <source>
        <dbReference type="ARBA" id="ARBA00022989"/>
    </source>
</evidence>
<keyword evidence="10 14" id="KW-0067">ATP-binding</keyword>
<evidence type="ECO:0000259" key="16">
    <source>
        <dbReference type="PROSITE" id="PS50011"/>
    </source>
</evidence>
<keyword evidence="5" id="KW-0808">Transferase</keyword>
<evidence type="ECO:0000256" key="2">
    <source>
        <dbReference type="ARBA" id="ARBA00009605"/>
    </source>
</evidence>
<dbReference type="PANTHER" id="PTHR23255">
    <property type="entry name" value="TRANSFORMING GROWTH FACTOR-BETA RECEPTOR TYPE I AND II"/>
    <property type="match status" value="1"/>
</dbReference>
<dbReference type="GO" id="GO:0005886">
    <property type="term" value="C:plasma membrane"/>
    <property type="evidence" value="ECO:0007669"/>
    <property type="project" value="TreeGrafter"/>
</dbReference>
<comment type="similarity">
    <text evidence="2">Belongs to the protein kinase superfamily. TKL Ser/Thr protein kinase family. TGFB receptor subfamily.</text>
</comment>
<accession>A0A0N4YJN4</accession>
<keyword evidence="9" id="KW-0418">Kinase</keyword>
<organism evidence="19">
    <name type="scientific">Nippostrongylus brasiliensis</name>
    <name type="common">Rat hookworm</name>
    <dbReference type="NCBI Taxonomy" id="27835"/>
    <lineage>
        <taxon>Eukaryota</taxon>
        <taxon>Metazoa</taxon>
        <taxon>Ecdysozoa</taxon>
        <taxon>Nematoda</taxon>
        <taxon>Chromadorea</taxon>
        <taxon>Rhabditida</taxon>
        <taxon>Rhabditina</taxon>
        <taxon>Rhabditomorpha</taxon>
        <taxon>Strongyloidea</taxon>
        <taxon>Heligmosomidae</taxon>
        <taxon>Nippostrongylus</taxon>
    </lineage>
</organism>
<dbReference type="STRING" id="27835.A0A0N4YJN4"/>
<dbReference type="Gene3D" id="3.30.200.20">
    <property type="entry name" value="Phosphorylase Kinase, domain 1"/>
    <property type="match status" value="1"/>
</dbReference>
<dbReference type="EMBL" id="UYSL01022607">
    <property type="protein sequence ID" value="VDL80802.1"/>
    <property type="molecule type" value="Genomic_DNA"/>
</dbReference>
<dbReference type="InterPro" id="IPR045860">
    <property type="entry name" value="Snake_toxin-like_sf"/>
</dbReference>
<keyword evidence="18" id="KW-1185">Reference proteome</keyword>
<dbReference type="OMA" id="CENDSCI"/>
<evidence type="ECO:0000313" key="17">
    <source>
        <dbReference type="EMBL" id="VDL80802.1"/>
    </source>
</evidence>
<sequence>MIVAESLFLTVLLFRDVIAAPKAVEPLRCIFSRASNLDDWTRISAEIAKGAKNVSTGLDPVAALSAECVDPQADCVAIWTARENQTEVLLQGCWDFTQGKCSDSDVCASGDRVFQQLRNGFPSYMCCCRSNHCNQIDRLIVGPLTSGASIDRAASSSPRGATERRVPSELEPLVDIGYDPVLASLHLGERIGGGHFAVVHRATSSMGDVAVKVYHSDEQTFQNELEILNLLQPMGHPNIIHLISAVVTSNRLVLQLYSGSLHSLLEERSLNMTEFFDCALAINDGLAFLHSHTNGSLQEFHQSIPLSGSVSKPVVAHRDLNPNNILVHHKYEPRVQLCISDFGLSVAFPEGRPTKSLEFITERGTVRYMAGELIEGSVNLLDPMTSLLQTDVYSCALVMWELLWRCRDIWPEGEIPSHRVAFDNLVPRSPHLEHMYTIVVRERRRPDAPPPISKQQALSKPTVSLNARSHFAVAAEQ</sequence>
<feature type="signal peptide" evidence="15">
    <location>
        <begin position="1"/>
        <end position="19"/>
    </location>
</feature>
<dbReference type="InterPro" id="IPR000719">
    <property type="entry name" value="Prot_kinase_dom"/>
</dbReference>
<dbReference type="GO" id="GO:0030509">
    <property type="term" value="P:BMP signaling pathway"/>
    <property type="evidence" value="ECO:0007669"/>
    <property type="project" value="TreeGrafter"/>
</dbReference>
<dbReference type="PROSITE" id="PS00107">
    <property type="entry name" value="PROTEIN_KINASE_ATP"/>
    <property type="match status" value="1"/>
</dbReference>
<evidence type="ECO:0000256" key="8">
    <source>
        <dbReference type="ARBA" id="ARBA00022741"/>
    </source>
</evidence>
<evidence type="ECO:0000256" key="7">
    <source>
        <dbReference type="ARBA" id="ARBA00022729"/>
    </source>
</evidence>
<dbReference type="PROSITE" id="PS50011">
    <property type="entry name" value="PROTEIN_KINASE_DOM"/>
    <property type="match status" value="1"/>
</dbReference>
<evidence type="ECO:0000256" key="10">
    <source>
        <dbReference type="ARBA" id="ARBA00022840"/>
    </source>
</evidence>
<evidence type="ECO:0000256" key="14">
    <source>
        <dbReference type="PROSITE-ProRule" id="PRU10141"/>
    </source>
</evidence>
<dbReference type="Gene3D" id="1.10.510.10">
    <property type="entry name" value="Transferase(Phosphotransferase) domain 1"/>
    <property type="match status" value="1"/>
</dbReference>
<comment type="subcellular location">
    <subcellularLocation>
        <location evidence="1">Membrane</location>
        <topology evidence="1">Single-pass type I membrane protein</topology>
    </subcellularLocation>
</comment>
<proteinExistence type="inferred from homology"/>
<evidence type="ECO:0000313" key="18">
    <source>
        <dbReference type="Proteomes" id="UP000271162"/>
    </source>
</evidence>
<dbReference type="GO" id="GO:0005524">
    <property type="term" value="F:ATP binding"/>
    <property type="evidence" value="ECO:0007669"/>
    <property type="project" value="UniProtKB-UniRule"/>
</dbReference>
<keyword evidence="12" id="KW-0472">Membrane</keyword>
<dbReference type="SUPFAM" id="SSF56112">
    <property type="entry name" value="Protein kinase-like (PK-like)"/>
    <property type="match status" value="1"/>
</dbReference>
<dbReference type="InterPro" id="IPR000333">
    <property type="entry name" value="TGFB_receptor"/>
</dbReference>
<protein>
    <recommendedName>
        <fullName evidence="3">receptor protein serine/threonine kinase</fullName>
        <ecNumber evidence="3">2.7.11.30</ecNumber>
    </recommendedName>
</protein>
<dbReference type="InterPro" id="IPR017441">
    <property type="entry name" value="Protein_kinase_ATP_BS"/>
</dbReference>
<keyword evidence="13" id="KW-0675">Receptor</keyword>
<evidence type="ECO:0000256" key="4">
    <source>
        <dbReference type="ARBA" id="ARBA00022527"/>
    </source>
</evidence>
<evidence type="ECO:0000256" key="1">
    <source>
        <dbReference type="ARBA" id="ARBA00004479"/>
    </source>
</evidence>
<keyword evidence="8 14" id="KW-0547">Nucleotide-binding</keyword>
<dbReference type="SUPFAM" id="SSF57302">
    <property type="entry name" value="Snake toxin-like"/>
    <property type="match status" value="1"/>
</dbReference>
<evidence type="ECO:0000256" key="6">
    <source>
        <dbReference type="ARBA" id="ARBA00022692"/>
    </source>
</evidence>
<keyword evidence="4" id="KW-0723">Serine/threonine-protein kinase</keyword>
<dbReference type="AlphaFoldDB" id="A0A0N4YJN4"/>
<dbReference type="Gene3D" id="2.10.60.10">
    <property type="entry name" value="CD59"/>
    <property type="match status" value="1"/>
</dbReference>
<evidence type="ECO:0000256" key="9">
    <source>
        <dbReference type="ARBA" id="ARBA00022777"/>
    </source>
</evidence>
<dbReference type="WBParaSite" id="NBR_0001718801-mRNA-1">
    <property type="protein sequence ID" value="NBR_0001718801-mRNA-1"/>
    <property type="gene ID" value="NBR_0001718801"/>
</dbReference>
<keyword evidence="6" id="KW-0812">Transmembrane</keyword>